<dbReference type="Proteomes" id="UP000436138">
    <property type="component" value="Chromosome"/>
</dbReference>
<organism evidence="2 3">
    <name type="scientific">Streptomyces broussonetiae</name>
    <dbReference type="NCBI Taxonomy" id="2686304"/>
    <lineage>
        <taxon>Bacteria</taxon>
        <taxon>Bacillati</taxon>
        <taxon>Actinomycetota</taxon>
        <taxon>Actinomycetes</taxon>
        <taxon>Kitasatosporales</taxon>
        <taxon>Streptomycetaceae</taxon>
        <taxon>Streptomyces</taxon>
    </lineage>
</organism>
<sequence>MAGRAAGARRGAGHRVAPDRGPPDNETVGYGYWAGRVQNQLSRRVCNGARRLPLVLPLLDEPTKRPSPRPCDES</sequence>
<proteinExistence type="predicted"/>
<dbReference type="AlphaFoldDB" id="A0A6I6NDK8"/>
<name>A0A6I6NDK8_9ACTN</name>
<dbReference type="KEGG" id="sbro:GQF42_41870"/>
<reference evidence="2 3" key="1">
    <citation type="submission" date="2019-12" db="EMBL/GenBank/DDBJ databases">
        <title>Streptomyces sp. strain T44 isolated from rhizosphere soil of Broussonetia papyrifera.</title>
        <authorList>
            <person name="Mo P."/>
        </authorList>
    </citation>
    <scope>NUCLEOTIDE SEQUENCE [LARGE SCALE GENOMIC DNA]</scope>
    <source>
        <strain evidence="2 3">T44</strain>
    </source>
</reference>
<feature type="region of interest" description="Disordered" evidence="1">
    <location>
        <begin position="1"/>
        <end position="29"/>
    </location>
</feature>
<gene>
    <name evidence="2" type="ORF">GQF42_41870</name>
</gene>
<evidence type="ECO:0000256" key="1">
    <source>
        <dbReference type="SAM" id="MobiDB-lite"/>
    </source>
</evidence>
<keyword evidence="3" id="KW-1185">Reference proteome</keyword>
<dbReference type="EMBL" id="CP047020">
    <property type="protein sequence ID" value="QHA08929.1"/>
    <property type="molecule type" value="Genomic_DNA"/>
</dbReference>
<evidence type="ECO:0000313" key="3">
    <source>
        <dbReference type="Proteomes" id="UP000436138"/>
    </source>
</evidence>
<protein>
    <submittedName>
        <fullName evidence="2">Uncharacterized protein</fullName>
    </submittedName>
</protein>
<evidence type="ECO:0000313" key="2">
    <source>
        <dbReference type="EMBL" id="QHA08929.1"/>
    </source>
</evidence>
<accession>A0A6I6NDK8</accession>